<dbReference type="EMBL" id="JASBWS010000220">
    <property type="protein sequence ID" value="KAJ9090908.1"/>
    <property type="molecule type" value="Genomic_DNA"/>
</dbReference>
<comment type="caution">
    <text evidence="1">The sequence shown here is derived from an EMBL/GenBank/DDBJ whole genome shotgun (WGS) entry which is preliminary data.</text>
</comment>
<evidence type="ECO:0000313" key="2">
    <source>
        <dbReference type="Proteomes" id="UP001230649"/>
    </source>
</evidence>
<sequence length="199" mass="22224">MLAEWSREFGLSLAELRCFVRGFQIDLEPLAPMAVGSAEKFFKLNASRILARIGCVREGSLRPRTVKMRDFPPSARLGDPQYPRFRDQPAPHLDEERPTTASEWFPDSGLEPSSEDYDAKFKSLKQFHTGGQGEQRRLFFPLALLFDVSYRPSSIGLPFPSIGVEADYVDFKGAPRPRAPLQVPQPAVSESPPSDEAAV</sequence>
<reference evidence="1" key="1">
    <citation type="submission" date="2023-04" db="EMBL/GenBank/DDBJ databases">
        <title>Draft Genome sequencing of Naganishia species isolated from polar environments using Oxford Nanopore Technology.</title>
        <authorList>
            <person name="Leo P."/>
            <person name="Venkateswaran K."/>
        </authorList>
    </citation>
    <scope>NUCLEOTIDE SEQUENCE</scope>
    <source>
        <strain evidence="1">MNA-CCFEE 5262</strain>
    </source>
</reference>
<proteinExistence type="predicted"/>
<protein>
    <submittedName>
        <fullName evidence="1">Uncharacterized protein</fullName>
    </submittedName>
</protein>
<keyword evidence="2" id="KW-1185">Reference proteome</keyword>
<name>A0ACC2UV70_9TREE</name>
<dbReference type="Proteomes" id="UP001230649">
    <property type="component" value="Unassembled WGS sequence"/>
</dbReference>
<gene>
    <name evidence="1" type="ORF">QFC20_007791</name>
</gene>
<evidence type="ECO:0000313" key="1">
    <source>
        <dbReference type="EMBL" id="KAJ9090908.1"/>
    </source>
</evidence>
<organism evidence="1 2">
    <name type="scientific">Naganishia adeliensis</name>
    <dbReference type="NCBI Taxonomy" id="92952"/>
    <lineage>
        <taxon>Eukaryota</taxon>
        <taxon>Fungi</taxon>
        <taxon>Dikarya</taxon>
        <taxon>Basidiomycota</taxon>
        <taxon>Agaricomycotina</taxon>
        <taxon>Tremellomycetes</taxon>
        <taxon>Filobasidiales</taxon>
        <taxon>Filobasidiaceae</taxon>
        <taxon>Naganishia</taxon>
    </lineage>
</organism>
<accession>A0ACC2UV70</accession>